<name>A0AC34FPF0_9BILA</name>
<dbReference type="WBParaSite" id="ES5_v2.g19175.t1">
    <property type="protein sequence ID" value="ES5_v2.g19175.t1"/>
    <property type="gene ID" value="ES5_v2.g19175"/>
</dbReference>
<organism evidence="1 2">
    <name type="scientific">Panagrolaimus sp. ES5</name>
    <dbReference type="NCBI Taxonomy" id="591445"/>
    <lineage>
        <taxon>Eukaryota</taxon>
        <taxon>Metazoa</taxon>
        <taxon>Ecdysozoa</taxon>
        <taxon>Nematoda</taxon>
        <taxon>Chromadorea</taxon>
        <taxon>Rhabditida</taxon>
        <taxon>Tylenchina</taxon>
        <taxon>Panagrolaimomorpha</taxon>
        <taxon>Panagrolaimoidea</taxon>
        <taxon>Panagrolaimidae</taxon>
        <taxon>Panagrolaimus</taxon>
    </lineage>
</organism>
<evidence type="ECO:0000313" key="1">
    <source>
        <dbReference type="Proteomes" id="UP000887579"/>
    </source>
</evidence>
<sequence length="234" mass="26439">QIAPSENIGECEKAEITLPKSDVFGPIEVLINRSKIVENATAIFENSTLFSSTSPGTSTAAFEWWWILVGGILFLVIFIAAIIILVYCIRRRRQKTIQKPKKRKIRQVSESAASDLITVQQPKTKEKTKEKIQPKAGDHSKKPKSAEKKNKDLKEIKQKSITTMETEFEKQPERPISWMEESPKNKKVEESEHSNIRQKETTLTATTATTQNDDSTLQIKSTQNPSQKSVVAEN</sequence>
<evidence type="ECO:0000313" key="2">
    <source>
        <dbReference type="WBParaSite" id="ES5_v2.g19175.t1"/>
    </source>
</evidence>
<protein>
    <submittedName>
        <fullName evidence="2">Uncharacterized protein</fullName>
    </submittedName>
</protein>
<dbReference type="Proteomes" id="UP000887579">
    <property type="component" value="Unplaced"/>
</dbReference>
<accession>A0AC34FPF0</accession>
<proteinExistence type="predicted"/>
<reference evidence="2" key="1">
    <citation type="submission" date="2022-11" db="UniProtKB">
        <authorList>
            <consortium name="WormBaseParasite"/>
        </authorList>
    </citation>
    <scope>IDENTIFICATION</scope>
</reference>